<accession>A0A0C3B1B7</accession>
<evidence type="ECO:0000256" key="1">
    <source>
        <dbReference type="SAM" id="Coils"/>
    </source>
</evidence>
<dbReference type="AlphaFoldDB" id="A0A0C3B1B7"/>
<dbReference type="EMBL" id="KN833006">
    <property type="protein sequence ID" value="KIM80008.1"/>
    <property type="molecule type" value="Genomic_DNA"/>
</dbReference>
<gene>
    <name evidence="2" type="ORF">PILCRDRAFT_9896</name>
</gene>
<evidence type="ECO:0000313" key="3">
    <source>
        <dbReference type="Proteomes" id="UP000054166"/>
    </source>
</evidence>
<organism evidence="2 3">
    <name type="scientific">Piloderma croceum (strain F 1598)</name>
    <dbReference type="NCBI Taxonomy" id="765440"/>
    <lineage>
        <taxon>Eukaryota</taxon>
        <taxon>Fungi</taxon>
        <taxon>Dikarya</taxon>
        <taxon>Basidiomycota</taxon>
        <taxon>Agaricomycotina</taxon>
        <taxon>Agaricomycetes</taxon>
        <taxon>Agaricomycetidae</taxon>
        <taxon>Atheliales</taxon>
        <taxon>Atheliaceae</taxon>
        <taxon>Piloderma</taxon>
    </lineage>
</organism>
<evidence type="ECO:0000313" key="2">
    <source>
        <dbReference type="EMBL" id="KIM80008.1"/>
    </source>
</evidence>
<proteinExistence type="predicted"/>
<dbReference type="OrthoDB" id="10255000at2759"/>
<sequence length="228" mass="26031">MDKILGVDKTPKKGGQAETKPFTNFSVFHDNLITRLKAPSQIQLDFDKRCKEAEVRFTEKLDWFESSVKTYAETKAGWRRKFGAKEGELEAIKAANTDMASQLASQKRPGQNDGMEVRALFARATNAEHRLINAQNQLVAAEEKMTAMNQKNTSADSKWEARVKEYESRLKAAEERVKRERQGSKERVAELENNLKNLQRQFELAQKRNQQLNEVIDTNKVASSSPVR</sequence>
<keyword evidence="1" id="KW-0175">Coiled coil</keyword>
<dbReference type="InParanoid" id="A0A0C3B1B7"/>
<dbReference type="HOGENOM" id="CLU_010459_0_0_1"/>
<reference evidence="2 3" key="1">
    <citation type="submission" date="2014-04" db="EMBL/GenBank/DDBJ databases">
        <authorList>
            <consortium name="DOE Joint Genome Institute"/>
            <person name="Kuo A."/>
            <person name="Tarkka M."/>
            <person name="Buscot F."/>
            <person name="Kohler A."/>
            <person name="Nagy L.G."/>
            <person name="Floudas D."/>
            <person name="Copeland A."/>
            <person name="Barry K.W."/>
            <person name="Cichocki N."/>
            <person name="Veneault-Fourrey C."/>
            <person name="LaButti K."/>
            <person name="Lindquist E.A."/>
            <person name="Lipzen A."/>
            <person name="Lundell T."/>
            <person name="Morin E."/>
            <person name="Murat C."/>
            <person name="Sun H."/>
            <person name="Tunlid A."/>
            <person name="Henrissat B."/>
            <person name="Grigoriev I.V."/>
            <person name="Hibbett D.S."/>
            <person name="Martin F."/>
            <person name="Nordberg H.P."/>
            <person name="Cantor M.N."/>
            <person name="Hua S.X."/>
        </authorList>
    </citation>
    <scope>NUCLEOTIDE SEQUENCE [LARGE SCALE GENOMIC DNA]</scope>
    <source>
        <strain evidence="2 3">F 1598</strain>
    </source>
</reference>
<reference evidence="3" key="2">
    <citation type="submission" date="2015-01" db="EMBL/GenBank/DDBJ databases">
        <title>Evolutionary Origins and Diversification of the Mycorrhizal Mutualists.</title>
        <authorList>
            <consortium name="DOE Joint Genome Institute"/>
            <consortium name="Mycorrhizal Genomics Consortium"/>
            <person name="Kohler A."/>
            <person name="Kuo A."/>
            <person name="Nagy L.G."/>
            <person name="Floudas D."/>
            <person name="Copeland A."/>
            <person name="Barry K.W."/>
            <person name="Cichocki N."/>
            <person name="Veneault-Fourrey C."/>
            <person name="LaButti K."/>
            <person name="Lindquist E.A."/>
            <person name="Lipzen A."/>
            <person name="Lundell T."/>
            <person name="Morin E."/>
            <person name="Murat C."/>
            <person name="Riley R."/>
            <person name="Ohm R."/>
            <person name="Sun H."/>
            <person name="Tunlid A."/>
            <person name="Henrissat B."/>
            <person name="Grigoriev I.V."/>
            <person name="Hibbett D.S."/>
            <person name="Martin F."/>
        </authorList>
    </citation>
    <scope>NUCLEOTIDE SEQUENCE [LARGE SCALE GENOMIC DNA]</scope>
    <source>
        <strain evidence="3">F 1598</strain>
    </source>
</reference>
<keyword evidence="3" id="KW-1185">Reference proteome</keyword>
<name>A0A0C3B1B7_PILCF</name>
<dbReference type="STRING" id="765440.A0A0C3B1B7"/>
<dbReference type="Proteomes" id="UP000054166">
    <property type="component" value="Unassembled WGS sequence"/>
</dbReference>
<dbReference type="SUPFAM" id="SSF57997">
    <property type="entry name" value="Tropomyosin"/>
    <property type="match status" value="1"/>
</dbReference>
<feature type="coiled-coil region" evidence="1">
    <location>
        <begin position="117"/>
        <end position="215"/>
    </location>
</feature>
<protein>
    <submittedName>
        <fullName evidence="2">Uncharacterized protein</fullName>
    </submittedName>
</protein>